<dbReference type="SUPFAM" id="SSF49265">
    <property type="entry name" value="Fibronectin type III"/>
    <property type="match status" value="1"/>
</dbReference>
<dbReference type="Gene3D" id="3.30.1920.20">
    <property type="match status" value="1"/>
</dbReference>
<dbReference type="Gene3D" id="2.60.40.10">
    <property type="entry name" value="Immunoglobulins"/>
    <property type="match status" value="3"/>
</dbReference>
<protein>
    <submittedName>
        <fullName evidence="3">Chitinase A-like protein</fullName>
    </submittedName>
</protein>
<dbReference type="InterPro" id="IPR036116">
    <property type="entry name" value="FN3_sf"/>
</dbReference>
<dbReference type="InterPro" id="IPR044060">
    <property type="entry name" value="Bacterial_rp_domain"/>
</dbReference>
<dbReference type="RefSeq" id="WP_115994960.1">
    <property type="nucleotide sequence ID" value="NZ_QRDY01000019.1"/>
</dbReference>
<dbReference type="GO" id="GO:0006032">
    <property type="term" value="P:chitin catabolic process"/>
    <property type="evidence" value="ECO:0007669"/>
    <property type="project" value="InterPro"/>
</dbReference>
<dbReference type="InterPro" id="IPR003961">
    <property type="entry name" value="FN3_dom"/>
</dbReference>
<name>A0A3D9HZZ1_9BACL</name>
<keyword evidence="4" id="KW-1185">Reference proteome</keyword>
<dbReference type="OrthoDB" id="177731at2"/>
<dbReference type="SUPFAM" id="SSF81296">
    <property type="entry name" value="E set domains"/>
    <property type="match status" value="2"/>
</dbReference>
<evidence type="ECO:0000313" key="4">
    <source>
        <dbReference type="Proteomes" id="UP000256869"/>
    </source>
</evidence>
<accession>A0A3D9HZZ1</accession>
<evidence type="ECO:0000313" key="3">
    <source>
        <dbReference type="EMBL" id="RED55092.1"/>
    </source>
</evidence>
<dbReference type="Pfam" id="PF18998">
    <property type="entry name" value="Flg_new_2"/>
    <property type="match status" value="3"/>
</dbReference>
<dbReference type="EMBL" id="QRDY01000019">
    <property type="protein sequence ID" value="RED55092.1"/>
    <property type="molecule type" value="Genomic_DNA"/>
</dbReference>
<comment type="caution">
    <text evidence="3">The sequence shown here is derived from an EMBL/GenBank/DDBJ whole genome shotgun (WGS) entry which is preliminary data.</text>
</comment>
<dbReference type="PROSITE" id="PS50853">
    <property type="entry name" value="FN3"/>
    <property type="match status" value="1"/>
</dbReference>
<dbReference type="Gene3D" id="2.60.120.260">
    <property type="entry name" value="Galactose-binding domain-like"/>
    <property type="match status" value="3"/>
</dbReference>
<sequence>MKKGLSAWLTGLLAIATLVGSIVVTPPNRAEAASVKLTLNTGMVTNESGLGDASMLVDEQSISGDPRGGTGGATTNNWQPGWNNALLPAYAYIDLGSNYDVTDIYMRDGPGNSDVTIYAGSPGNWTSLFTDPLTQYLQWNAHPVSVTTRYIRVGMTTTTTNFSEIVIYGEPSGGGSSDTTEPATVSNLAAPTSGSANVNLTWTAPGDDNLTGKATSYDIRYSTSTITTGNWSSATQVMGEPTPAVEGTTESYNVTGLSANTTYYFAIRASDEVPNIGALSNVVSKATTAVTEDGWIAIGDTEVVDVERSWLGTKGEDTTSGNPYLLFRGYETYKDFTTFEQINAASPSGYWPILSQADKLIPNGNTDKVWRSGAGGAWNTNRVLEIELKQRHELEELWFFDGGAYRPSAYWNFTDPDNPVPDVPNDPEGVGSKWEVIGGSINVYGYLEDAERYELLFSYDMNNDDSWVQVDLSDLSDYSNHTSLSYEEIKRVSKIKIEKVSENKYHWWEGADVYRNFDTDVNLSSFVMLGKPITRSTVAAVQRSWLGNDGKAEGDGSPYLLFDGYENYKDFTMFEEISAAAPEGFKPILTEEEKALPTNDSVWRTGEGGSGTLEIALNQKHTLQEMWFFDGAEYGSTSDAIPDQTSEWQVAGGSVKVSAYVDDHYVELFTYAMNNDDSWVRMDLDTPASFGGGYIYDEIKNASKIKIEKLSGGTYKYVNFADDIITVNRDVNLSEFVILGLPLEPLVADTGKRDIVPIDWDKEPQTVPEFGIDFGTFVGTNSFFNDPDLNEYVVPVSGTTREYHTWAWTEYMVGNDLGYGDNDPRLIDDPEKPLVAFVNTWGAFDAFYRNMKAAGAIVYLCLQNLHVGDADRTDPAYNMPNYQGDGDLENPKSYLGHAMSLWQHVARYGSAKSTAEGGTIDPDLVHVAPGTSKEIGLNLIETYENGNELNLKGVDGYEFAAMTSADYDGHMNSMKAWMHDTDIAVNSRNGNYIYTEYATGKPYSGVGVKNADPNAKLSIAGVGGLDLKFMEEMTEWFLTYRTAGDYLDINYVFEGGSYYRRHDTEKTKPYTKEEALSGEENPEEQANFLYRFEQFPVDVLNVHHYTPDSKDVANGRPIGGVAPEEDQWTNQTWNQDVPLEYGMKWVMNLRALYYPNAEVWLSELGWDSAQGTATTAKANQVYYPGVNAELELNSNLYPSFPGKDNPATLQNVVGGFEMQGRWMVREFLLLASWGVDRAQQFMLRGSGTGTAGKFNTSGYLDTQEVLGEGPTAKKPAWYYVTAMRNWLGDMRFEKEVETPAYTKKVEAWDPSGNAFTNNNTTPENALNVLQFGYEDENIGKDEQDKNNGKGYALWLGTSKGDVDGNYVDYELDLSVIPQTDIEDITLVELVRDSETGSSTSILSQLSDGKVTVRVTEKPVFVMVNTGDNPEPTTRNVTIGQTVNGNVTSDKAHATEGELVTLTVAPNPEYQMQLGSLKVNGSTAGLTSLGDSKYLFAMPDEDVTVTVSFIEIGADDEYAVLYDENFDARNSVGGGAWAGDRATIVARPQGDAGDKAVEITQGAGNNLYQFPGISFESGVDYTLEFDFRGDGGIDGTSFYFNDSQRLFDGDAPVDGMMNVRSASTWSAKTYTHNQWHQFKMQFRHDGVKWSFTLYIDNVLMANGPVASATATGSQTVKLKNGYLSDEGGKAYYDNFLLYQGQQEGMETPHSITVPGEIAGGSVTADKSTATEGETVTLTIAPDDGYTLSWLKINDVEQAIAGGSHVYLMPDDDVVVTAAFEEHEVQYTVLYEENYDSRSAPGEVMGWAGTGSAIVSAPGGVGGRALQITQTDGNSLYQFPAIAFESGIDYTLEYDFMGSGTSTGNALYVGWSERFYDSDGGGDASKLHLRMWQSWIAKSYTKDSWHHFKSEFKHNGAKWSVRIFLDGVLVDDNDVNGAVSLNQQLMLKVGGAGGLNYFDNVKLYQGEKSGVEYAVTLPGEVNGGSVSTDKETAAEGDTVTLTITREDGYRLKKIVATIDGYGMEVALTPVGSNKFAFIMPARDITVTAEFEDDYAVLLEENFDPYSAPNEVIGWAGTGSAIVAAPGGVGGKVLEITQTDGNSMYQFPAITLEPNVNYTLEYDFRGSGVNTGNALYLGWSERFYDSDGPAQGSDLNLRSWNTWSNKYYSKDAWHHFKVEFTHDGAKWNFTLYLDNVSVAAGPCDANVTGSVQLMLKLGATAAGGKGYFDNIVFYQGVVGEPATDQVPPITSAVPSGDLKEGVYRSAVQIAFVSSDEDSGVASTYYQIDDNEPVIGTQTTIETEGNHTVRYWSVDREGNEENPKSLSFSIDLTPSTDHASAAPGKPDLSNDNGYDTGLRDGTYTVKMNLWWGNNGTKYKLYENGTIIRTVNLSDYSPGAQTVDSAITARKNGTYVYTCELINSYGSTSCTPMTVTVTDASPGQAVLSNDNWDQDGSFHVSMNLWWGTNATSYELYENGIRIDSQSLVDRTPNAQSASTTISGKAPGTYVYEAILINDAGETKTAKMTLTVV</sequence>
<dbReference type="NCBIfam" id="NF047446">
    <property type="entry name" value="barrel_OmpL47"/>
    <property type="match status" value="1"/>
</dbReference>
<dbReference type="InterPro" id="IPR058094">
    <property type="entry name" value="Ig-like_OmpL47-like"/>
</dbReference>
<organism evidence="3 4">
    <name type="scientific">Cohnella lupini</name>
    <dbReference type="NCBI Taxonomy" id="1294267"/>
    <lineage>
        <taxon>Bacteria</taxon>
        <taxon>Bacillati</taxon>
        <taxon>Bacillota</taxon>
        <taxon>Bacilli</taxon>
        <taxon>Bacillales</taxon>
        <taxon>Paenibacillaceae</taxon>
        <taxon>Cohnella</taxon>
    </lineage>
</organism>
<dbReference type="SMART" id="SM00060">
    <property type="entry name" value="FN3"/>
    <property type="match status" value="1"/>
</dbReference>
<dbReference type="InterPro" id="IPR014756">
    <property type="entry name" value="Ig_E-set"/>
</dbReference>
<gene>
    <name evidence="3" type="ORF">DFP95_11927</name>
</gene>
<dbReference type="Pfam" id="PF00041">
    <property type="entry name" value="fn3"/>
    <property type="match status" value="1"/>
</dbReference>
<dbReference type="CDD" id="cd00063">
    <property type="entry name" value="FN3"/>
    <property type="match status" value="1"/>
</dbReference>
<dbReference type="InterPro" id="IPR017853">
    <property type="entry name" value="GH"/>
</dbReference>
<reference evidence="3 4" key="1">
    <citation type="submission" date="2018-07" db="EMBL/GenBank/DDBJ databases">
        <title>Genomic Encyclopedia of Type Strains, Phase III (KMG-III): the genomes of soil and plant-associated and newly described type strains.</title>
        <authorList>
            <person name="Whitman W."/>
        </authorList>
    </citation>
    <scope>NUCLEOTIDE SEQUENCE [LARGE SCALE GENOMIC DNA]</scope>
    <source>
        <strain evidence="3 4">CECT 8236</strain>
    </source>
</reference>
<feature type="domain" description="Fibronectin type-III" evidence="2">
    <location>
        <begin position="181"/>
        <end position="291"/>
    </location>
</feature>
<dbReference type="SUPFAM" id="SSF51445">
    <property type="entry name" value="(Trans)glycosidases"/>
    <property type="match status" value="1"/>
</dbReference>
<dbReference type="Proteomes" id="UP000256869">
    <property type="component" value="Unassembled WGS sequence"/>
</dbReference>
<feature type="compositionally biased region" description="Polar residues" evidence="1">
    <location>
        <begin position="2320"/>
        <end position="2334"/>
    </location>
</feature>
<dbReference type="Pfam" id="PF08329">
    <property type="entry name" value="ChitinaseA_N"/>
    <property type="match status" value="1"/>
</dbReference>
<proteinExistence type="predicted"/>
<dbReference type="GO" id="GO:0004568">
    <property type="term" value="F:chitinase activity"/>
    <property type="evidence" value="ECO:0007669"/>
    <property type="project" value="InterPro"/>
</dbReference>
<evidence type="ECO:0000259" key="2">
    <source>
        <dbReference type="PROSITE" id="PS50853"/>
    </source>
</evidence>
<dbReference type="Gene3D" id="2.60.120.200">
    <property type="match status" value="1"/>
</dbReference>
<dbReference type="InterPro" id="IPR013783">
    <property type="entry name" value="Ig-like_fold"/>
</dbReference>
<evidence type="ECO:0000256" key="1">
    <source>
        <dbReference type="SAM" id="MobiDB-lite"/>
    </source>
</evidence>
<dbReference type="InterPro" id="IPR013540">
    <property type="entry name" value="ChitinaseA_N"/>
</dbReference>
<feature type="region of interest" description="Disordered" evidence="1">
    <location>
        <begin position="2312"/>
        <end position="2349"/>
    </location>
</feature>